<proteinExistence type="predicted"/>
<dbReference type="Pfam" id="PF00144">
    <property type="entry name" value="Beta-lactamase"/>
    <property type="match status" value="1"/>
</dbReference>
<dbReference type="PANTHER" id="PTHR43283:SF3">
    <property type="entry name" value="BETA-LACTAMASE FAMILY PROTEIN (AFU_ORTHOLOGUE AFUA_5G07500)"/>
    <property type="match status" value="1"/>
</dbReference>
<evidence type="ECO:0000313" key="3">
    <source>
        <dbReference type="Proteomes" id="UP000672526"/>
    </source>
</evidence>
<comment type="caution">
    <text evidence="2">The sequence shown here is derived from an EMBL/GenBank/DDBJ whole genome shotgun (WGS) entry which is preliminary data.</text>
</comment>
<dbReference type="InterPro" id="IPR001466">
    <property type="entry name" value="Beta-lactam-related"/>
</dbReference>
<dbReference type="GO" id="GO:0009002">
    <property type="term" value="F:serine-type D-Ala-D-Ala carboxypeptidase activity"/>
    <property type="evidence" value="ECO:0007669"/>
    <property type="project" value="UniProtKB-EC"/>
</dbReference>
<gene>
    <name evidence="2" type="ORF">R69888_02008</name>
</gene>
<dbReference type="EC" id="3.4.16.4" evidence="2"/>
<dbReference type="EMBL" id="CAJNBK010000004">
    <property type="protein sequence ID" value="CAE6729891.1"/>
    <property type="molecule type" value="Genomic_DNA"/>
</dbReference>
<keyword evidence="2" id="KW-0378">Hydrolase</keyword>
<dbReference type="PANTHER" id="PTHR43283">
    <property type="entry name" value="BETA-LACTAMASE-RELATED"/>
    <property type="match status" value="1"/>
</dbReference>
<dbReference type="Gene3D" id="3.40.710.10">
    <property type="entry name" value="DD-peptidase/beta-lactamase superfamily"/>
    <property type="match status" value="1"/>
</dbReference>
<reference evidence="2 3" key="1">
    <citation type="submission" date="2021-02" db="EMBL/GenBank/DDBJ databases">
        <authorList>
            <person name="Vanwijnsberghe S."/>
        </authorList>
    </citation>
    <scope>NUCLEOTIDE SEQUENCE [LARGE SCALE GENOMIC DNA]</scope>
    <source>
        <strain evidence="2 3">LMG 31837</strain>
    </source>
</reference>
<name>A0ABM8R325_9BURK</name>
<keyword evidence="3" id="KW-1185">Reference proteome</keyword>
<dbReference type="InterPro" id="IPR012338">
    <property type="entry name" value="Beta-lactam/transpept-like"/>
</dbReference>
<evidence type="ECO:0000313" key="2">
    <source>
        <dbReference type="EMBL" id="CAE6729891.1"/>
    </source>
</evidence>
<dbReference type="SUPFAM" id="SSF56601">
    <property type="entry name" value="beta-lactamase/transpeptidase-like"/>
    <property type="match status" value="1"/>
</dbReference>
<sequence length="375" mass="40447">MSHAMLNAELERFIDIGIPGISAAIANRTGVIWSHTAGFADITARVPMTRDYVFGVGSITKTFISVLAFQLAQEGLLSLDATPLSILGPGIVRGIANADTATIAQLMNHTAGIPSWEDDPAWIRDGRGETIEPSRRWGKGDTLDYIRGDSHPALFPAAQQFSYSNTNFTLLGLVIEHVACSSLQAELHRRIIDPLELTQTYLEGFEERNGVSQPRRYHYATETFRQTAGIAQSFPELPRGLIDVSGSNLSVEWAAGGMVSSPRDLVRFGSALRDGELLRPDTFDLMRRWVSARLKADAGHGLFRFETKSGFLNGHTGGVLGSTGCFWWAEKGDCVVAVLANVGSMHAGVVPASAADVALHGDFTALAMAYAAELA</sequence>
<protein>
    <submittedName>
        <fullName evidence="2">D-alanyl-D-alanine carboxypeptidase</fullName>
        <ecNumber evidence="2">3.4.16.4</ecNumber>
    </submittedName>
</protein>
<keyword evidence="2" id="KW-0645">Protease</keyword>
<feature type="domain" description="Beta-lactamase-related" evidence="1">
    <location>
        <begin position="16"/>
        <end position="344"/>
    </location>
</feature>
<accession>A0ABM8R325</accession>
<evidence type="ECO:0000259" key="1">
    <source>
        <dbReference type="Pfam" id="PF00144"/>
    </source>
</evidence>
<dbReference type="InterPro" id="IPR050789">
    <property type="entry name" value="Diverse_Enzym_Activities"/>
</dbReference>
<organism evidence="2 3">
    <name type="scientific">Paraburkholderia haematera</name>
    <dbReference type="NCBI Taxonomy" id="2793077"/>
    <lineage>
        <taxon>Bacteria</taxon>
        <taxon>Pseudomonadati</taxon>
        <taxon>Pseudomonadota</taxon>
        <taxon>Betaproteobacteria</taxon>
        <taxon>Burkholderiales</taxon>
        <taxon>Burkholderiaceae</taxon>
        <taxon>Paraburkholderia</taxon>
    </lineage>
</organism>
<dbReference type="RefSeq" id="WP_211610849.1">
    <property type="nucleotide sequence ID" value="NZ_CAJNBK010000004.1"/>
</dbReference>
<keyword evidence="2" id="KW-0121">Carboxypeptidase</keyword>
<dbReference type="Proteomes" id="UP000672526">
    <property type="component" value="Unassembled WGS sequence"/>
</dbReference>